<dbReference type="Proteomes" id="UP000184267">
    <property type="component" value="Unassembled WGS sequence"/>
</dbReference>
<protein>
    <submittedName>
        <fullName evidence="2">Uncharacterized protein</fullName>
    </submittedName>
</protein>
<keyword evidence="3" id="KW-1185">Reference proteome</keyword>
<dbReference type="OrthoDB" id="3262009at2759"/>
<feature type="compositionally biased region" description="Polar residues" evidence="1">
    <location>
        <begin position="314"/>
        <end position="341"/>
    </location>
</feature>
<feature type="region of interest" description="Disordered" evidence="1">
    <location>
        <begin position="314"/>
        <end position="369"/>
    </location>
</feature>
<feature type="compositionally biased region" description="Polar residues" evidence="1">
    <location>
        <begin position="663"/>
        <end position="673"/>
    </location>
</feature>
<sequence>MPRPTWATNEQAVWLASHKKGFTDAQAASAPKTWLDKTTEAFALKWPDEWIPSAKELAVAKGDVAKANANRAKKMRGRVKWWYRNRSRANADTGTGISAVLPLACKKPQLLLPYQAYMRTHRAHVMAQIKSKYDAYVATVEDGLPARGAWGFTCEEAARMLESETDAVKAEVEAFRQKQYRDRLPQGVAPETLVQGGVEDAQQKVQAMQAAINMLPKTGYAALKAIYQQTGWKGSMLLGGPDPQTGIHEGRTLIVDNIWPDASGEWATVQAAFESFIARCYPAELPQQLETVYSGVPLPSGTVPAVVLSALTTSGPQATRSNASTAGAASIVTSEPSVINNTPTTGTAPSPPTQTPTESSIKAKASGPAEIDYEDLRNMTIRRNTEMMRRVLAGETFEAIKASMNAEGSEFAVPGGESPVEIDEDLPEWVVDAREYLLEVSDEGWWRELIEGWLELERALGFPDGQAQRNWLPSKGRPEEVKHWIGRGRQYAKPPPVKSLPTFISSWRQWWTRLQPAVRRGDDATWPLPRAAPEHSSAWADIKRGGCNGLFMVLMCLSWWIGCVDSGGDGGMADVREAADDVLWTCMQMTPSTTPASNCTAEDATNTVITPVEPTHVVHGVTPVAHIASMPAPPVSAAPVSVAAPVSAAPTSVSKPVAPTPDMITSGTSTPVSPTLDMTMPGSSTAPAASTPIPPMPVTVAFEPVVPAHVTAMPSVSTPILPTLDTTTPDVSTPIAPASVALTIGSSTQALDAPAPVTSTSATSIPIVSIPAASTPVALAPDVTTPPLDTPLRSPGTSAPTPDVSVPPAPNTPSPSPSAAAAPAPSLSASHTALTFFQECLNAAVPTTGTKRPAELESVAEHAAKKVRVSSE</sequence>
<comment type="caution">
    <text evidence="2">The sequence shown here is derived from an EMBL/GenBank/DDBJ whole genome shotgun (WGS) entry which is preliminary data.</text>
</comment>
<evidence type="ECO:0000313" key="2">
    <source>
        <dbReference type="EMBL" id="OJT07893.1"/>
    </source>
</evidence>
<reference evidence="2 3" key="1">
    <citation type="submission" date="2016-10" db="EMBL/GenBank/DDBJ databases">
        <title>Genome sequence of the basidiomycete white-rot fungus Trametes pubescens.</title>
        <authorList>
            <person name="Makela M.R."/>
            <person name="Granchi Z."/>
            <person name="Peng M."/>
            <person name="De Vries R.P."/>
            <person name="Grigoriev I."/>
            <person name="Riley R."/>
            <person name="Hilden K."/>
        </authorList>
    </citation>
    <scope>NUCLEOTIDE SEQUENCE [LARGE SCALE GENOMIC DNA]</scope>
    <source>
        <strain evidence="2 3">FBCC735</strain>
    </source>
</reference>
<feature type="compositionally biased region" description="Low complexity" evidence="1">
    <location>
        <begin position="781"/>
        <end position="792"/>
    </location>
</feature>
<dbReference type="EMBL" id="MNAD01001108">
    <property type="protein sequence ID" value="OJT07893.1"/>
    <property type="molecule type" value="Genomic_DNA"/>
</dbReference>
<feature type="compositionally biased region" description="Pro residues" evidence="1">
    <location>
        <begin position="805"/>
        <end position="816"/>
    </location>
</feature>
<evidence type="ECO:0000313" key="3">
    <source>
        <dbReference type="Proteomes" id="UP000184267"/>
    </source>
</evidence>
<proteinExistence type="predicted"/>
<feature type="region of interest" description="Disordered" evidence="1">
    <location>
        <begin position="780"/>
        <end position="825"/>
    </location>
</feature>
<evidence type="ECO:0000256" key="1">
    <source>
        <dbReference type="SAM" id="MobiDB-lite"/>
    </source>
</evidence>
<feature type="compositionally biased region" description="Basic and acidic residues" evidence="1">
    <location>
        <begin position="852"/>
        <end position="872"/>
    </location>
</feature>
<feature type="region of interest" description="Disordered" evidence="1">
    <location>
        <begin position="651"/>
        <end position="675"/>
    </location>
</feature>
<accession>A0A1M2VK39</accession>
<dbReference type="AlphaFoldDB" id="A0A1M2VK39"/>
<feature type="region of interest" description="Disordered" evidence="1">
    <location>
        <begin position="850"/>
        <end position="872"/>
    </location>
</feature>
<gene>
    <name evidence="2" type="ORF">TRAPUB_1212</name>
</gene>
<dbReference type="STRING" id="154538.A0A1M2VK39"/>
<name>A0A1M2VK39_TRAPU</name>
<organism evidence="2 3">
    <name type="scientific">Trametes pubescens</name>
    <name type="common">White-rot fungus</name>
    <dbReference type="NCBI Taxonomy" id="154538"/>
    <lineage>
        <taxon>Eukaryota</taxon>
        <taxon>Fungi</taxon>
        <taxon>Dikarya</taxon>
        <taxon>Basidiomycota</taxon>
        <taxon>Agaricomycotina</taxon>
        <taxon>Agaricomycetes</taxon>
        <taxon>Polyporales</taxon>
        <taxon>Polyporaceae</taxon>
        <taxon>Trametes</taxon>
    </lineage>
</organism>